<feature type="transmembrane region" description="Helical" evidence="5">
    <location>
        <begin position="245"/>
        <end position="264"/>
    </location>
</feature>
<gene>
    <name evidence="6" type="ORF">LZZ85_18090</name>
</gene>
<dbReference type="InterPro" id="IPR004710">
    <property type="entry name" value="Bilac:Na_transpt"/>
</dbReference>
<evidence type="ECO:0000313" key="6">
    <source>
        <dbReference type="EMBL" id="MCG2616214.1"/>
    </source>
</evidence>
<dbReference type="EMBL" id="JAKLTR010000012">
    <property type="protein sequence ID" value="MCG2616214.1"/>
    <property type="molecule type" value="Genomic_DNA"/>
</dbReference>
<proteinExistence type="predicted"/>
<sequence>MPLLFYAKPAYGFSIGFLLAAAVGWFNGKPELTGLFLTLFFISLAIAFRGTRVLKGYWYSVLILAVATMAMFFPGYFRTVGSRDASFFIPILLQAIMFGMGTELSLKDFAQVLRMPKGVIVGVVCHYTIMPLVGFAVAHLFSFPGEIAAGIILIGCCPSGLASNVMCYLAKANLALSVSVTTVSTLVAPFLTPLLMKLLGGDYIQINFWEMVWDITKIVILPIAAGLIFHYLVRGRVKWIDKAMPVLSMVGIALVLLVITAAGRDNLLKVGGLLIVATFIHNIAGYSLGYWSARVLKFPEKDCRTIALEVGMQNAGLASALAKAMGKIATVGLASVIFGTMMNVTGSSLASWWHNRDPEEEVVDI</sequence>
<evidence type="ECO:0000256" key="4">
    <source>
        <dbReference type="ARBA" id="ARBA00023136"/>
    </source>
</evidence>
<evidence type="ECO:0000256" key="3">
    <source>
        <dbReference type="ARBA" id="ARBA00022989"/>
    </source>
</evidence>
<dbReference type="Pfam" id="PF01758">
    <property type="entry name" value="SBF"/>
    <property type="match status" value="1"/>
</dbReference>
<keyword evidence="2 5" id="KW-0812">Transmembrane</keyword>
<feature type="transmembrane region" description="Helical" evidence="5">
    <location>
        <begin position="118"/>
        <end position="141"/>
    </location>
</feature>
<evidence type="ECO:0000313" key="7">
    <source>
        <dbReference type="Proteomes" id="UP001165367"/>
    </source>
</evidence>
<feature type="transmembrane region" description="Helical" evidence="5">
    <location>
        <begin position="57"/>
        <end position="75"/>
    </location>
</feature>
<dbReference type="Gene3D" id="1.20.1530.20">
    <property type="match status" value="1"/>
</dbReference>
<dbReference type="InterPro" id="IPR038770">
    <property type="entry name" value="Na+/solute_symporter_sf"/>
</dbReference>
<accession>A0ABS9KV30</accession>
<reference evidence="6" key="1">
    <citation type="submission" date="2022-01" db="EMBL/GenBank/DDBJ databases">
        <authorList>
            <person name="Jo J.-H."/>
            <person name="Im W.-T."/>
        </authorList>
    </citation>
    <scope>NUCLEOTIDE SEQUENCE</scope>
    <source>
        <strain evidence="6">NA20</strain>
    </source>
</reference>
<feature type="transmembrane region" description="Helical" evidence="5">
    <location>
        <begin position="174"/>
        <end position="195"/>
    </location>
</feature>
<comment type="subcellular location">
    <subcellularLocation>
        <location evidence="1">Membrane</location>
        <topology evidence="1">Multi-pass membrane protein</topology>
    </subcellularLocation>
</comment>
<evidence type="ECO:0000256" key="2">
    <source>
        <dbReference type="ARBA" id="ARBA00022692"/>
    </source>
</evidence>
<evidence type="ECO:0000256" key="1">
    <source>
        <dbReference type="ARBA" id="ARBA00004141"/>
    </source>
</evidence>
<organism evidence="6 7">
    <name type="scientific">Terrimonas ginsenosidimutans</name>
    <dbReference type="NCBI Taxonomy" id="2908004"/>
    <lineage>
        <taxon>Bacteria</taxon>
        <taxon>Pseudomonadati</taxon>
        <taxon>Bacteroidota</taxon>
        <taxon>Chitinophagia</taxon>
        <taxon>Chitinophagales</taxon>
        <taxon>Chitinophagaceae</taxon>
        <taxon>Terrimonas</taxon>
    </lineage>
</organism>
<dbReference type="Proteomes" id="UP001165367">
    <property type="component" value="Unassembled WGS sequence"/>
</dbReference>
<evidence type="ECO:0000256" key="5">
    <source>
        <dbReference type="SAM" id="Phobius"/>
    </source>
</evidence>
<keyword evidence="4 5" id="KW-0472">Membrane</keyword>
<feature type="transmembrane region" description="Helical" evidence="5">
    <location>
        <begin position="147"/>
        <end position="167"/>
    </location>
</feature>
<feature type="transmembrane region" description="Helical" evidence="5">
    <location>
        <begin position="9"/>
        <end position="26"/>
    </location>
</feature>
<protein>
    <submittedName>
        <fullName evidence="6">Bile acid:sodium symporter family protein</fullName>
    </submittedName>
</protein>
<dbReference type="PANTHER" id="PTHR10361:SF28">
    <property type="entry name" value="P3 PROTEIN-RELATED"/>
    <property type="match status" value="1"/>
</dbReference>
<feature type="transmembrane region" description="Helical" evidence="5">
    <location>
        <begin position="32"/>
        <end position="50"/>
    </location>
</feature>
<dbReference type="RefSeq" id="WP_237874751.1">
    <property type="nucleotide sequence ID" value="NZ_JAKLTR010000012.1"/>
</dbReference>
<name>A0ABS9KV30_9BACT</name>
<feature type="transmembrane region" description="Helical" evidence="5">
    <location>
        <begin position="87"/>
        <end position="106"/>
    </location>
</feature>
<keyword evidence="7" id="KW-1185">Reference proteome</keyword>
<keyword evidence="3 5" id="KW-1133">Transmembrane helix</keyword>
<comment type="caution">
    <text evidence="6">The sequence shown here is derived from an EMBL/GenBank/DDBJ whole genome shotgun (WGS) entry which is preliminary data.</text>
</comment>
<dbReference type="InterPro" id="IPR002657">
    <property type="entry name" value="BilAc:Na_symport/Acr3"/>
</dbReference>
<dbReference type="PANTHER" id="PTHR10361">
    <property type="entry name" value="SODIUM-BILE ACID COTRANSPORTER"/>
    <property type="match status" value="1"/>
</dbReference>
<feature type="transmembrane region" description="Helical" evidence="5">
    <location>
        <begin position="215"/>
        <end position="233"/>
    </location>
</feature>
<feature type="transmembrane region" description="Helical" evidence="5">
    <location>
        <begin position="270"/>
        <end position="291"/>
    </location>
</feature>